<dbReference type="EMBL" id="AP018316">
    <property type="protein sequence ID" value="BAZ84191.1"/>
    <property type="molecule type" value="Genomic_DNA"/>
</dbReference>
<evidence type="ECO:0000256" key="2">
    <source>
        <dbReference type="ARBA" id="ARBA00023054"/>
    </source>
</evidence>
<evidence type="ECO:0000313" key="6">
    <source>
        <dbReference type="EMBL" id="BAZ84191.1"/>
    </source>
</evidence>
<keyword evidence="4" id="KW-0812">Transmembrane</keyword>
<keyword evidence="2 3" id="KW-0175">Coiled coil</keyword>
<dbReference type="AlphaFoldDB" id="A0A1Z4UY35"/>
<dbReference type="InterPro" id="IPR058624">
    <property type="entry name" value="MdtA-like_HH"/>
</dbReference>
<dbReference type="GO" id="GO:0030313">
    <property type="term" value="C:cell envelope"/>
    <property type="evidence" value="ECO:0007669"/>
    <property type="project" value="UniProtKB-SubCell"/>
</dbReference>
<protein>
    <submittedName>
        <fullName evidence="6">HlyD family secretion protein</fullName>
    </submittedName>
</protein>
<feature type="transmembrane region" description="Helical" evidence="4">
    <location>
        <begin position="25"/>
        <end position="46"/>
    </location>
</feature>
<dbReference type="RefSeq" id="WP_096663269.1">
    <property type="nucleotide sequence ID" value="NZ_AP018316.1"/>
</dbReference>
<sequence length="405" mass="44014">MQNHKLKGSLSSQFILRLAIAKRSAGIAIAILASLSVASISVFIVLKFRDIDHQKSASPVVALPEIKTVTALGRIEPEGEVIKLSAAISGEGSRVEKILVKEGDMVKIGQVIAILDNSDRLQAELTEATAEVNIIKAKIAQIQAGAKPGEITAQKAIIDRLAAESQGDIDTQKATLEKLQAELLNAEAENNRYQELYTEGAISASQRDSKNLNVQTAKKNLQAAQSQLKKLELSSQQKIKEAAATLNQISEVRKVDVEAAIAELNRADAVVKKATINLQKAYVKSPQNGQIFEIYTHPGELISSNGIADIGKTSQMYVVAEVYESDITKIIQGNQVRIVSDTFSQELQGKVERIGLQVRKQNLTNTDPSSNIDNRIVKVHIRLNKASSHQAAKFTNMQVKAIISL</sequence>
<dbReference type="PANTHER" id="PTHR32347">
    <property type="entry name" value="EFFLUX SYSTEM COMPONENT YKNX-RELATED"/>
    <property type="match status" value="1"/>
</dbReference>
<dbReference type="Gene3D" id="2.40.30.170">
    <property type="match status" value="1"/>
</dbReference>
<keyword evidence="7" id="KW-1185">Reference proteome</keyword>
<organism evidence="6 7">
    <name type="scientific">Dolichospermum compactum NIES-806</name>
    <dbReference type="NCBI Taxonomy" id="1973481"/>
    <lineage>
        <taxon>Bacteria</taxon>
        <taxon>Bacillati</taxon>
        <taxon>Cyanobacteriota</taxon>
        <taxon>Cyanophyceae</taxon>
        <taxon>Nostocales</taxon>
        <taxon>Aphanizomenonaceae</taxon>
        <taxon>Dolichospermum</taxon>
        <taxon>Dolichospermum compactum</taxon>
    </lineage>
</organism>
<evidence type="ECO:0000256" key="3">
    <source>
        <dbReference type="SAM" id="Coils"/>
    </source>
</evidence>
<feature type="domain" description="Multidrug resistance protein MdtA-like alpha-helical hairpin" evidence="5">
    <location>
        <begin position="170"/>
        <end position="229"/>
    </location>
</feature>
<dbReference type="Proteomes" id="UP000218702">
    <property type="component" value="Chromosome"/>
</dbReference>
<dbReference type="InterPro" id="IPR014315">
    <property type="entry name" value="ABC_heterocyst_DevB"/>
</dbReference>
<name>A0A1Z4UY35_9CYAN</name>
<keyword evidence="4" id="KW-1133">Transmembrane helix</keyword>
<feature type="coiled-coil region" evidence="3">
    <location>
        <begin position="162"/>
        <end position="241"/>
    </location>
</feature>
<dbReference type="SUPFAM" id="SSF111369">
    <property type="entry name" value="HlyD-like secretion proteins"/>
    <property type="match status" value="2"/>
</dbReference>
<reference evidence="6 7" key="1">
    <citation type="submission" date="2017-06" db="EMBL/GenBank/DDBJ databases">
        <title>Genome sequencing of cyanobaciteial culture collection at National Institute for Environmental Studies (NIES).</title>
        <authorList>
            <person name="Hirose Y."/>
            <person name="Shimura Y."/>
            <person name="Fujisawa T."/>
            <person name="Nakamura Y."/>
            <person name="Kawachi M."/>
        </authorList>
    </citation>
    <scope>NUCLEOTIDE SEQUENCE [LARGE SCALE GENOMIC DNA]</scope>
    <source>
        <strain evidence="6 7">NIES-806</strain>
    </source>
</reference>
<dbReference type="PANTHER" id="PTHR32347:SF27">
    <property type="entry name" value="RND EFFLUX PUMP MEMBRANE FUSION PROTEIN BARREL-SANDWICH DOMAIN-CONTAINING PROTEIN"/>
    <property type="match status" value="1"/>
</dbReference>
<keyword evidence="4" id="KW-0472">Membrane</keyword>
<comment type="subcellular location">
    <subcellularLocation>
        <location evidence="1">Cell envelope</location>
    </subcellularLocation>
</comment>
<gene>
    <name evidence="6" type="ORF">NIES806_03750</name>
</gene>
<accession>A0A1Z4UY35</accession>
<evidence type="ECO:0000256" key="4">
    <source>
        <dbReference type="SAM" id="Phobius"/>
    </source>
</evidence>
<evidence type="ECO:0000259" key="5">
    <source>
        <dbReference type="Pfam" id="PF25876"/>
    </source>
</evidence>
<proteinExistence type="predicted"/>
<dbReference type="KEGG" id="dcm:NIES806_03750"/>
<evidence type="ECO:0000256" key="1">
    <source>
        <dbReference type="ARBA" id="ARBA00004196"/>
    </source>
</evidence>
<dbReference type="Pfam" id="PF25876">
    <property type="entry name" value="HH_MFP_RND"/>
    <property type="match status" value="1"/>
</dbReference>
<evidence type="ECO:0000313" key="7">
    <source>
        <dbReference type="Proteomes" id="UP000218702"/>
    </source>
</evidence>
<dbReference type="Gene3D" id="1.10.287.470">
    <property type="entry name" value="Helix hairpin bin"/>
    <property type="match status" value="1"/>
</dbReference>
<dbReference type="Gene3D" id="2.40.50.100">
    <property type="match status" value="1"/>
</dbReference>
<dbReference type="NCBIfam" id="TIGR02971">
    <property type="entry name" value="heterocyst_DevB"/>
    <property type="match status" value="1"/>
</dbReference>
<dbReference type="OrthoDB" id="556614at2"/>
<dbReference type="InterPro" id="IPR050465">
    <property type="entry name" value="UPF0194_transport"/>
</dbReference>
<dbReference type="PRINTS" id="PR01490">
    <property type="entry name" value="RTXTOXIND"/>
</dbReference>